<feature type="repeat" description="ANK" evidence="3">
    <location>
        <begin position="94"/>
        <end position="126"/>
    </location>
</feature>
<dbReference type="PANTHER" id="PTHR24171">
    <property type="entry name" value="ANKYRIN REPEAT DOMAIN-CONTAINING PROTEIN 39-RELATED"/>
    <property type="match status" value="1"/>
</dbReference>
<dbReference type="InterPro" id="IPR002110">
    <property type="entry name" value="Ankyrin_rpt"/>
</dbReference>
<evidence type="ECO:0000256" key="1">
    <source>
        <dbReference type="ARBA" id="ARBA00022737"/>
    </source>
</evidence>
<evidence type="ECO:0000256" key="3">
    <source>
        <dbReference type="PROSITE-ProRule" id="PRU00023"/>
    </source>
</evidence>
<evidence type="ECO:0000256" key="4">
    <source>
        <dbReference type="SAM" id="SignalP"/>
    </source>
</evidence>
<protein>
    <submittedName>
        <fullName evidence="5">Ankyrin</fullName>
    </submittedName>
</protein>
<dbReference type="SUPFAM" id="SSF48403">
    <property type="entry name" value="Ankyrin repeat"/>
    <property type="match status" value="1"/>
</dbReference>
<evidence type="ECO:0000313" key="5">
    <source>
        <dbReference type="EMBL" id="RCK78987.1"/>
    </source>
</evidence>
<feature type="signal peptide" evidence="4">
    <location>
        <begin position="1"/>
        <end position="21"/>
    </location>
</feature>
<dbReference type="PROSITE" id="PS50297">
    <property type="entry name" value="ANK_REP_REGION"/>
    <property type="match status" value="3"/>
</dbReference>
<keyword evidence="1" id="KW-0677">Repeat</keyword>
<dbReference type="Proteomes" id="UP000252355">
    <property type="component" value="Unassembled WGS sequence"/>
</dbReference>
<feature type="chain" id="PRO_5016935931" evidence="4">
    <location>
        <begin position="22"/>
        <end position="235"/>
    </location>
</feature>
<dbReference type="Gene3D" id="1.25.40.20">
    <property type="entry name" value="Ankyrin repeat-containing domain"/>
    <property type="match status" value="2"/>
</dbReference>
<dbReference type="PANTHER" id="PTHR24171:SF9">
    <property type="entry name" value="ANKYRIN REPEAT DOMAIN-CONTAINING PROTEIN 39"/>
    <property type="match status" value="1"/>
</dbReference>
<dbReference type="EMBL" id="QOQW01000017">
    <property type="protein sequence ID" value="RCK78987.1"/>
    <property type="molecule type" value="Genomic_DNA"/>
</dbReference>
<keyword evidence="2 3" id="KW-0040">ANK repeat</keyword>
<sequence length="235" mass="24903">MAIASLLVLIAATASWSPARGAEPPASEADLHILAEQGDLSGVKRWLARHPQAIAWRDALGLEPLHRAVRSGNRALVEFLVQRGAPLDTPDGLQGWTPLHHAARLGYVGIVKVLLARGAASSPPDRRGQTPLHLAARLGKAATVAVLLQHGAQVDPTNLWDRTPLHEAVRLGREADDPAAARAVDDYLTAARHLVAAGAWLDARDAQGRTVLALALEAGCPPAFLDWLRSLGASL</sequence>
<organism evidence="5 6">
    <name type="scientific">Candidatus Ozemobacter sibiricus</name>
    <dbReference type="NCBI Taxonomy" id="2268124"/>
    <lineage>
        <taxon>Bacteria</taxon>
        <taxon>Candidatus Ozemobacteria</taxon>
        <taxon>Candidatus Ozemobacterales</taxon>
        <taxon>Candidatus Ozemobacteraceae</taxon>
        <taxon>Candidatus Ozemobacter</taxon>
    </lineage>
</organism>
<comment type="caution">
    <text evidence="5">The sequence shown here is derived from an EMBL/GenBank/DDBJ whole genome shotgun (WGS) entry which is preliminary data.</text>
</comment>
<accession>A0A367ZMB3</accession>
<feature type="repeat" description="ANK" evidence="3">
    <location>
        <begin position="127"/>
        <end position="159"/>
    </location>
</feature>
<dbReference type="Pfam" id="PF12796">
    <property type="entry name" value="Ank_2"/>
    <property type="match status" value="2"/>
</dbReference>
<dbReference type="SMART" id="SM00248">
    <property type="entry name" value="ANK"/>
    <property type="match status" value="4"/>
</dbReference>
<dbReference type="PROSITE" id="PS50088">
    <property type="entry name" value="ANK_REPEAT"/>
    <property type="match status" value="3"/>
</dbReference>
<name>A0A367ZMB3_9BACT</name>
<evidence type="ECO:0000313" key="6">
    <source>
        <dbReference type="Proteomes" id="UP000252355"/>
    </source>
</evidence>
<dbReference type="InterPro" id="IPR036770">
    <property type="entry name" value="Ankyrin_rpt-contain_sf"/>
</dbReference>
<dbReference type="PRINTS" id="PR01415">
    <property type="entry name" value="ANKYRIN"/>
</dbReference>
<evidence type="ECO:0000256" key="2">
    <source>
        <dbReference type="ARBA" id="ARBA00023043"/>
    </source>
</evidence>
<reference evidence="5 6" key="1">
    <citation type="submission" date="2018-05" db="EMBL/GenBank/DDBJ databases">
        <title>A metagenomic window into the 2 km-deep terrestrial subsurface aquifer revealed taxonomically and functionally diverse microbial community comprising novel uncultured bacterial lineages.</title>
        <authorList>
            <person name="Kadnikov V.V."/>
            <person name="Mardanov A.V."/>
            <person name="Beletsky A.V."/>
            <person name="Banks D."/>
            <person name="Pimenov N.V."/>
            <person name="Frank Y.A."/>
            <person name="Karnachuk O.V."/>
            <person name="Ravin N.V."/>
        </authorList>
    </citation>
    <scope>NUCLEOTIDE SEQUENCE [LARGE SCALE GENOMIC DNA]</scope>
    <source>
        <strain evidence="5">BY5</strain>
    </source>
</reference>
<proteinExistence type="predicted"/>
<feature type="repeat" description="ANK" evidence="3">
    <location>
        <begin position="60"/>
        <end position="92"/>
    </location>
</feature>
<keyword evidence="4" id="KW-0732">Signal</keyword>
<gene>
    <name evidence="5" type="ORF">OZSIB_0538</name>
</gene>
<dbReference type="AlphaFoldDB" id="A0A367ZMB3"/>